<reference evidence="1 2" key="1">
    <citation type="journal article" date="2011" name="J. Bacteriol.">
        <title>Genome sequence of the algicidal bacterium Kordia algicida OT-1.</title>
        <authorList>
            <person name="Lee H.S."/>
            <person name="Kang S.G."/>
            <person name="Kwon K.K."/>
            <person name="Lee J.H."/>
            <person name="Kim S.J."/>
        </authorList>
    </citation>
    <scope>NUCLEOTIDE SEQUENCE [LARGE SCALE GENOMIC DNA]</scope>
    <source>
        <strain evidence="1 2">OT-1</strain>
    </source>
</reference>
<dbReference type="PANTHER" id="PTHR36455">
    <property type="match status" value="1"/>
</dbReference>
<proteinExistence type="predicted"/>
<accession>A9EDY3</accession>
<dbReference type="eggNOG" id="COG3436">
    <property type="taxonomic scope" value="Bacteria"/>
</dbReference>
<dbReference type="NCBIfam" id="NF033819">
    <property type="entry name" value="IS66_TnpB"/>
    <property type="match status" value="1"/>
</dbReference>
<dbReference type="Pfam" id="PF05717">
    <property type="entry name" value="TnpB_IS66"/>
    <property type="match status" value="1"/>
</dbReference>
<dbReference type="OrthoDB" id="4956084at2"/>
<dbReference type="HOGENOM" id="CLU_128110_2_2_10"/>
<protein>
    <submittedName>
        <fullName evidence="1">Transposase orf1, IS66 family protein</fullName>
    </submittedName>
</protein>
<dbReference type="EMBL" id="ABIB01000025">
    <property type="protein sequence ID" value="EDP94195.1"/>
    <property type="molecule type" value="Genomic_DNA"/>
</dbReference>
<dbReference type="AlphaFoldDB" id="A9EDY3"/>
<evidence type="ECO:0000313" key="1">
    <source>
        <dbReference type="EMBL" id="EDP94195.1"/>
    </source>
</evidence>
<name>A9EDY3_9FLAO</name>
<sequence length="117" mass="13475">MFGLGISHRFELYSQPADMRKSFDGLCGLIKQELASSPVNGTVYIFVNRYRNKVKLLQWQNGSFVLYYKRLESGRFDLPVYDANVQSLSLSYSQLVLLIDGIAITNIDRKKRYELAI</sequence>
<dbReference type="RefSeq" id="WP_007093040.1">
    <property type="nucleotide sequence ID" value="NZ_DS544873.1"/>
</dbReference>
<gene>
    <name evidence="1" type="ORF">KAOT1_02331</name>
</gene>
<dbReference type="Proteomes" id="UP000002945">
    <property type="component" value="Unassembled WGS sequence"/>
</dbReference>
<dbReference type="STRING" id="391587.KAOT1_02331"/>
<keyword evidence="2" id="KW-1185">Reference proteome</keyword>
<comment type="caution">
    <text evidence="1">The sequence shown here is derived from an EMBL/GenBank/DDBJ whole genome shotgun (WGS) entry which is preliminary data.</text>
</comment>
<dbReference type="PANTHER" id="PTHR36455:SF1">
    <property type="entry name" value="BLR8292 PROTEIN"/>
    <property type="match status" value="1"/>
</dbReference>
<organism evidence="1 2">
    <name type="scientific">Kordia algicida OT-1</name>
    <dbReference type="NCBI Taxonomy" id="391587"/>
    <lineage>
        <taxon>Bacteria</taxon>
        <taxon>Pseudomonadati</taxon>
        <taxon>Bacteroidota</taxon>
        <taxon>Flavobacteriia</taxon>
        <taxon>Flavobacteriales</taxon>
        <taxon>Flavobacteriaceae</taxon>
        <taxon>Kordia</taxon>
    </lineage>
</organism>
<evidence type="ECO:0000313" key="2">
    <source>
        <dbReference type="Proteomes" id="UP000002945"/>
    </source>
</evidence>
<dbReference type="InterPro" id="IPR008878">
    <property type="entry name" value="Transposase_IS66_Orf2"/>
</dbReference>